<evidence type="ECO:0000256" key="1">
    <source>
        <dbReference type="SAM" id="Phobius"/>
    </source>
</evidence>
<keyword evidence="1" id="KW-0812">Transmembrane</keyword>
<reference evidence="2 3" key="1">
    <citation type="submission" date="2012-09" db="EMBL/GenBank/DDBJ databases">
        <authorList>
            <person name="Harkins D.M."/>
            <person name="Durkin A.S."/>
            <person name="Brinkac L.M."/>
            <person name="Selengut J.D."/>
            <person name="Sanka R."/>
            <person name="DePew J."/>
            <person name="Purushe J."/>
            <person name="Chanthongthip A."/>
            <person name="Lattana O."/>
            <person name="Phetsouvanh R."/>
            <person name="Newton P.N."/>
            <person name="Vinetz J.M."/>
            <person name="Sutton G.G."/>
            <person name="Nelson W.C."/>
            <person name="Fouts D.E."/>
        </authorList>
    </citation>
    <scope>NUCLEOTIDE SEQUENCE [LARGE SCALE GENOMIC DNA]</scope>
    <source>
        <strain evidence="2 3">UI 12621</strain>
    </source>
</reference>
<accession>A0A0F6HDU4</accession>
<comment type="caution">
    <text evidence="2">The sequence shown here is derived from an EMBL/GenBank/DDBJ whole genome shotgun (WGS) entry which is preliminary data.</text>
</comment>
<keyword evidence="1" id="KW-1133">Transmembrane helix</keyword>
<keyword evidence="1" id="KW-0472">Membrane</keyword>
<proteinExistence type="predicted"/>
<dbReference type="AlphaFoldDB" id="A0A0F6HDU4"/>
<feature type="transmembrane region" description="Helical" evidence="1">
    <location>
        <begin position="6"/>
        <end position="31"/>
    </location>
</feature>
<sequence>MFQILEYVFIFSKIFSILFSFIGVSLEICFIKGNFYKMNFLFKDIVRQMAILCRKFNNRSLY</sequence>
<name>A0A0F6HDU4_LEPIR</name>
<organism evidence="2 3">
    <name type="scientific">Leptospira interrogans str. UI 12621</name>
    <dbReference type="NCBI Taxonomy" id="1049937"/>
    <lineage>
        <taxon>Bacteria</taxon>
        <taxon>Pseudomonadati</taxon>
        <taxon>Spirochaetota</taxon>
        <taxon>Spirochaetia</taxon>
        <taxon>Leptospirales</taxon>
        <taxon>Leptospiraceae</taxon>
        <taxon>Leptospira</taxon>
    </lineage>
</organism>
<gene>
    <name evidence="2" type="ORF">LEP1GSC104_3161</name>
</gene>
<evidence type="ECO:0000313" key="3">
    <source>
        <dbReference type="Proteomes" id="UP000006324"/>
    </source>
</evidence>
<protein>
    <submittedName>
        <fullName evidence="2">Uncharacterized protein</fullName>
    </submittedName>
</protein>
<evidence type="ECO:0000313" key="2">
    <source>
        <dbReference type="EMBL" id="EKO26501.1"/>
    </source>
</evidence>
<dbReference type="Proteomes" id="UP000006324">
    <property type="component" value="Unassembled WGS sequence"/>
</dbReference>
<dbReference type="EMBL" id="AHNQ02000014">
    <property type="protein sequence ID" value="EKO26501.1"/>
    <property type="molecule type" value="Genomic_DNA"/>
</dbReference>